<dbReference type="Proteomes" id="UP000007635">
    <property type="component" value="Chromosome Y"/>
</dbReference>
<reference evidence="8" key="3">
    <citation type="submission" date="2025-09" db="UniProtKB">
        <authorList>
            <consortium name="Ensembl"/>
        </authorList>
    </citation>
    <scope>IDENTIFICATION</scope>
</reference>
<evidence type="ECO:0000256" key="3">
    <source>
        <dbReference type="ARBA" id="ARBA00022692"/>
    </source>
</evidence>
<reference evidence="8 9" key="1">
    <citation type="journal article" date="2021" name="G3 (Bethesda)">
        <title>Improved contiguity of the threespine stickleback genome using long-read sequencing.</title>
        <authorList>
            <person name="Nath S."/>
            <person name="Shaw D.E."/>
            <person name="White M.A."/>
        </authorList>
    </citation>
    <scope>NUCLEOTIDE SEQUENCE [LARGE SCALE GENOMIC DNA]</scope>
    <source>
        <strain evidence="8 9">Lake Benthic</strain>
    </source>
</reference>
<organism evidence="8 9">
    <name type="scientific">Gasterosteus aculeatus aculeatus</name>
    <name type="common">three-spined stickleback</name>
    <dbReference type="NCBI Taxonomy" id="481459"/>
    <lineage>
        <taxon>Eukaryota</taxon>
        <taxon>Metazoa</taxon>
        <taxon>Chordata</taxon>
        <taxon>Craniata</taxon>
        <taxon>Vertebrata</taxon>
        <taxon>Euteleostomi</taxon>
        <taxon>Actinopterygii</taxon>
        <taxon>Neopterygii</taxon>
        <taxon>Teleostei</taxon>
        <taxon>Neoteleostei</taxon>
        <taxon>Acanthomorphata</taxon>
        <taxon>Eupercaria</taxon>
        <taxon>Perciformes</taxon>
        <taxon>Cottioidei</taxon>
        <taxon>Gasterosteales</taxon>
        <taxon>Gasterosteidae</taxon>
        <taxon>Gasterosteus</taxon>
    </lineage>
</organism>
<dbReference type="GO" id="GO:0005886">
    <property type="term" value="C:plasma membrane"/>
    <property type="evidence" value="ECO:0007669"/>
    <property type="project" value="TreeGrafter"/>
</dbReference>
<sequence length="175" mass="19979">YSILLSYFVVILLLVFMTEVSVVVLGYVYRAKVEKEVNVSIKKVFDEYNGTNSNAQSNLDISFFPQQLQCCGIHNYSYWQNTRWYEHSKNNSAPISCCNNNFGGCRSLPRSNENSKCGCETMVMKKLKEIMMYVIWTALTFAAIQMLGMLCARVVLCRRPRGPAYERLITGGTYA</sequence>
<evidence type="ECO:0000256" key="6">
    <source>
        <dbReference type="PIRSR" id="PIRSR002419-1"/>
    </source>
</evidence>
<dbReference type="PANTHER" id="PTHR19282">
    <property type="entry name" value="TETRASPANIN"/>
    <property type="match status" value="1"/>
</dbReference>
<dbReference type="PANTHER" id="PTHR19282:SF48">
    <property type="entry name" value="TETRASPANIN-3"/>
    <property type="match status" value="1"/>
</dbReference>
<dbReference type="AlphaFoldDB" id="A0AAQ4RZR8"/>
<dbReference type="Ensembl" id="ENSGACT00000037680.1">
    <property type="protein sequence ID" value="ENSGACP00000069286.1"/>
    <property type="gene ID" value="ENSGACG00000028927.1"/>
</dbReference>
<evidence type="ECO:0000256" key="5">
    <source>
        <dbReference type="ARBA" id="ARBA00023136"/>
    </source>
</evidence>
<keyword evidence="6" id="KW-1015">Disulfide bond</keyword>
<proteinExistence type="inferred from homology"/>
<name>A0AAQ4RZR8_GASAC</name>
<dbReference type="InterPro" id="IPR018499">
    <property type="entry name" value="Tetraspanin/Peripherin"/>
</dbReference>
<evidence type="ECO:0000256" key="1">
    <source>
        <dbReference type="ARBA" id="ARBA00004141"/>
    </source>
</evidence>
<keyword evidence="4 7" id="KW-1133">Transmembrane helix</keyword>
<comment type="subcellular location">
    <subcellularLocation>
        <location evidence="1 7">Membrane</location>
        <topology evidence="1 7">Multi-pass membrane protein</topology>
    </subcellularLocation>
</comment>
<comment type="caution">
    <text evidence="7">Lacks conserved residue(s) required for the propagation of feature annotation.</text>
</comment>
<dbReference type="InterPro" id="IPR000301">
    <property type="entry name" value="Tetraspanin_animals"/>
</dbReference>
<dbReference type="Pfam" id="PF00335">
    <property type="entry name" value="Tetraspanin"/>
    <property type="match status" value="1"/>
</dbReference>
<keyword evidence="3 7" id="KW-0812">Transmembrane</keyword>
<evidence type="ECO:0000256" key="2">
    <source>
        <dbReference type="ARBA" id="ARBA00006840"/>
    </source>
</evidence>
<feature type="disulfide bond" evidence="6">
    <location>
        <begin position="70"/>
        <end position="105"/>
    </location>
</feature>
<accession>A0AAQ4RZR8</accession>
<dbReference type="GeneTree" id="ENSGT00940000154954"/>
<protein>
    <recommendedName>
        <fullName evidence="7">Tetraspanin</fullName>
    </recommendedName>
</protein>
<dbReference type="InterPro" id="IPR008952">
    <property type="entry name" value="Tetraspanin_EC2_sf"/>
</dbReference>
<evidence type="ECO:0000256" key="4">
    <source>
        <dbReference type="ARBA" id="ARBA00022989"/>
    </source>
</evidence>
<evidence type="ECO:0000313" key="9">
    <source>
        <dbReference type="Proteomes" id="UP000007635"/>
    </source>
</evidence>
<evidence type="ECO:0000256" key="7">
    <source>
        <dbReference type="RuleBase" id="RU361218"/>
    </source>
</evidence>
<feature type="transmembrane region" description="Helical" evidence="7">
    <location>
        <begin position="6"/>
        <end position="29"/>
    </location>
</feature>
<evidence type="ECO:0000313" key="8">
    <source>
        <dbReference type="Ensembl" id="ENSGACP00000069286.1"/>
    </source>
</evidence>
<dbReference type="Gene3D" id="1.10.1450.10">
    <property type="entry name" value="Tetraspanin"/>
    <property type="match status" value="1"/>
</dbReference>
<dbReference type="PIRSF" id="PIRSF002419">
    <property type="entry name" value="Tetraspanin"/>
    <property type="match status" value="1"/>
</dbReference>
<keyword evidence="9" id="KW-1185">Reference proteome</keyword>
<reference evidence="8" key="2">
    <citation type="submission" date="2025-08" db="UniProtKB">
        <authorList>
            <consortium name="Ensembl"/>
        </authorList>
    </citation>
    <scope>IDENTIFICATION</scope>
</reference>
<dbReference type="SUPFAM" id="SSF48652">
    <property type="entry name" value="Tetraspanin"/>
    <property type="match status" value="1"/>
</dbReference>
<comment type="similarity">
    <text evidence="2 7">Belongs to the tetraspanin (TM4SF) family.</text>
</comment>
<keyword evidence="5 7" id="KW-0472">Membrane</keyword>
<feature type="transmembrane region" description="Helical" evidence="7">
    <location>
        <begin position="130"/>
        <end position="150"/>
    </location>
</feature>